<evidence type="ECO:0000313" key="1">
    <source>
        <dbReference type="EMBL" id="SEA11049.1"/>
    </source>
</evidence>
<gene>
    <name evidence="1" type="ORF">SAMN04487924_102223</name>
</gene>
<dbReference type="RefSeq" id="WP_074704767.1">
    <property type="nucleotide sequence ID" value="NZ_FNRP01000002.1"/>
</dbReference>
<dbReference type="AlphaFoldDB" id="A0A1H3YHE8"/>
<dbReference type="InterPro" id="IPR025366">
    <property type="entry name" value="DUF4270"/>
</dbReference>
<evidence type="ECO:0000313" key="2">
    <source>
        <dbReference type="Proteomes" id="UP000183040"/>
    </source>
</evidence>
<evidence type="ECO:0008006" key="3">
    <source>
        <dbReference type="Google" id="ProtNLM"/>
    </source>
</evidence>
<dbReference type="Pfam" id="PF14092">
    <property type="entry name" value="DUF4270"/>
    <property type="match status" value="1"/>
</dbReference>
<name>A0A1H3YHE8_9BACE</name>
<sequence length="439" mass="50441">MYKLLVVVCCYFIIFCSIVSCYDENNTFGNRLVDSDLRNISMDTSSITVTAVLIDSLETSGKQVVLAGKYMHPLWGSISAASYIPYLRPQYSTESDVKVQFDSLILLLSTNKNFVGDTTQQQRYSIHLLSEKVVLNDNGYLYNNSSFAYEPEPLTVYSFIPRPRTSEKLEIRLPDKLGKDLLTRFHNHDESVAVNHFEDYFKGIVIIPDEQQSYSLLGFQVADSLSALILHYHIESGYENHQKLVFSPNTATQFNQLQHDRHDTPMETYPWKKVEIPSAELGNRGVLFAGIGWYTRLEFPYLNDIMEQGEYVHIEKAGLRIYPEYGTYSGYNTLPDSIFLYIADENNVVTDAVKDYLGKQVQGGKLVKDDVFLGNTYYYFDVTQFMKDELGTSGKYKHNLQLVFNSDDYTKTLRNLTFSDTKGQHPITLQLNYKIYESY</sequence>
<dbReference type="EMBL" id="FNRP01000002">
    <property type="protein sequence ID" value="SEA11049.1"/>
    <property type="molecule type" value="Genomic_DNA"/>
</dbReference>
<accession>A0A1H3YHE8</accession>
<dbReference type="PROSITE" id="PS51257">
    <property type="entry name" value="PROKAR_LIPOPROTEIN"/>
    <property type="match status" value="1"/>
</dbReference>
<proteinExistence type="predicted"/>
<dbReference type="Proteomes" id="UP000183040">
    <property type="component" value="Unassembled WGS sequence"/>
</dbReference>
<reference evidence="1 2" key="1">
    <citation type="submission" date="2016-10" db="EMBL/GenBank/DDBJ databases">
        <authorList>
            <person name="de Groot N.N."/>
        </authorList>
    </citation>
    <scope>NUCLEOTIDE SEQUENCE [LARGE SCALE GENOMIC DNA]</scope>
    <source>
        <strain evidence="1 2">NLAE-zl-G339</strain>
    </source>
</reference>
<protein>
    <recommendedName>
        <fullName evidence="3">DUF4270 family protein</fullName>
    </recommendedName>
</protein>
<organism evidence="1 2">
    <name type="scientific">Bacteroides xylanisolvens</name>
    <dbReference type="NCBI Taxonomy" id="371601"/>
    <lineage>
        <taxon>Bacteria</taxon>
        <taxon>Pseudomonadati</taxon>
        <taxon>Bacteroidota</taxon>
        <taxon>Bacteroidia</taxon>
        <taxon>Bacteroidales</taxon>
        <taxon>Bacteroidaceae</taxon>
        <taxon>Bacteroides</taxon>
    </lineage>
</organism>